<keyword evidence="3 4" id="KW-0732">Signal</keyword>
<evidence type="ECO:0000256" key="1">
    <source>
        <dbReference type="ARBA" id="ARBA00004613"/>
    </source>
</evidence>
<evidence type="ECO:0000259" key="6">
    <source>
        <dbReference type="Pfam" id="PF13229"/>
    </source>
</evidence>
<gene>
    <name evidence="7" type="ORF">ACFPN1_03380</name>
</gene>
<accession>A0ABW0SJI4</accession>
<keyword evidence="8" id="KW-1185">Reference proteome</keyword>
<feature type="chain" id="PRO_5045771221" evidence="4">
    <location>
        <begin position="43"/>
        <end position="394"/>
    </location>
</feature>
<evidence type="ECO:0000256" key="3">
    <source>
        <dbReference type="ARBA" id="ARBA00022729"/>
    </source>
</evidence>
<keyword evidence="2" id="KW-0964">Secreted</keyword>
<sequence>MSFHEHVRNARAPGMARRDFLKKSSIAAASLALGTTALPALAAYVAPTRARGTAVLDVRNYGAVGDGVHDDTAAIQTAINALPATGGTVFVPAGTYMINAVKNLRLRSLMHLQLDPAAKLVAIPNAADRAYVLNVYKVSDVEISGGQIVGERDKHMATSGEWGHAIMVRGSNRVTVRDIRLSNCWGDGLSIGGAAATTGTIPSQDVVVTNIVSTGNRRQALTIGRSRGVKIYDSEFSYTSGIKPGCGIDIEPDPDSTASTSGVRVENCWIHHNDGNGIQVYKTVLNTVIKACTIEYNHGYGVLLLNADSGYVVSNKFMHNRLYGVSARSATHGVQISANTFRNNKTLYYGIRESLGALTTIAGTGTSGTMKSSWQLEVTSDCYDMVVGKNYYAL</sequence>
<evidence type="ECO:0000313" key="8">
    <source>
        <dbReference type="Proteomes" id="UP001596036"/>
    </source>
</evidence>
<evidence type="ECO:0000256" key="4">
    <source>
        <dbReference type="SAM" id="SignalP"/>
    </source>
</evidence>
<organism evidence="7 8">
    <name type="scientific">Lysobacter yangpyeongensis</name>
    <dbReference type="NCBI Taxonomy" id="346182"/>
    <lineage>
        <taxon>Bacteria</taxon>
        <taxon>Pseudomonadati</taxon>
        <taxon>Pseudomonadota</taxon>
        <taxon>Gammaproteobacteria</taxon>
        <taxon>Lysobacterales</taxon>
        <taxon>Lysobacteraceae</taxon>
        <taxon>Lysobacter</taxon>
    </lineage>
</organism>
<dbReference type="EMBL" id="JBHSNM010000001">
    <property type="protein sequence ID" value="MFC5569109.1"/>
    <property type="molecule type" value="Genomic_DNA"/>
</dbReference>
<dbReference type="Proteomes" id="UP001596036">
    <property type="component" value="Unassembled WGS sequence"/>
</dbReference>
<feature type="domain" description="Rhamnogalacturonase A/B/Epimerase-like pectate lyase" evidence="5">
    <location>
        <begin position="57"/>
        <end position="100"/>
    </location>
</feature>
<evidence type="ECO:0000259" key="5">
    <source>
        <dbReference type="Pfam" id="PF12708"/>
    </source>
</evidence>
<proteinExistence type="predicted"/>
<dbReference type="Pfam" id="PF13229">
    <property type="entry name" value="Beta_helix"/>
    <property type="match status" value="1"/>
</dbReference>
<protein>
    <submittedName>
        <fullName evidence="7">Right-handed parallel beta-helix repeat-containing protein</fullName>
    </submittedName>
</protein>
<dbReference type="SMART" id="SM00710">
    <property type="entry name" value="PbH1"/>
    <property type="match status" value="8"/>
</dbReference>
<dbReference type="PROSITE" id="PS51318">
    <property type="entry name" value="TAT"/>
    <property type="match status" value="1"/>
</dbReference>
<evidence type="ECO:0000256" key="2">
    <source>
        <dbReference type="ARBA" id="ARBA00022525"/>
    </source>
</evidence>
<reference evidence="8" key="1">
    <citation type="journal article" date="2019" name="Int. J. Syst. Evol. Microbiol.">
        <title>The Global Catalogue of Microorganisms (GCM) 10K type strain sequencing project: providing services to taxonomists for standard genome sequencing and annotation.</title>
        <authorList>
            <consortium name="The Broad Institute Genomics Platform"/>
            <consortium name="The Broad Institute Genome Sequencing Center for Infectious Disease"/>
            <person name="Wu L."/>
            <person name="Ma J."/>
        </authorList>
    </citation>
    <scope>NUCLEOTIDE SEQUENCE [LARGE SCALE GENOMIC DNA]</scope>
    <source>
        <strain evidence="8">KACC 11407</strain>
    </source>
</reference>
<dbReference type="InterPro" id="IPR039448">
    <property type="entry name" value="Beta_helix"/>
</dbReference>
<dbReference type="InterPro" id="IPR011050">
    <property type="entry name" value="Pectin_lyase_fold/virulence"/>
</dbReference>
<feature type="signal peptide" evidence="4">
    <location>
        <begin position="1"/>
        <end position="42"/>
    </location>
</feature>
<dbReference type="Gene3D" id="2.160.20.10">
    <property type="entry name" value="Single-stranded right-handed beta-helix, Pectin lyase-like"/>
    <property type="match status" value="1"/>
</dbReference>
<dbReference type="Pfam" id="PF12708">
    <property type="entry name" value="Pect-lyase_RHGA_epim"/>
    <property type="match status" value="1"/>
</dbReference>
<dbReference type="PANTHER" id="PTHR31375">
    <property type="match status" value="1"/>
</dbReference>
<name>A0ABW0SJI4_9GAMM</name>
<dbReference type="InterPro" id="IPR006626">
    <property type="entry name" value="PbH1"/>
</dbReference>
<dbReference type="InterPro" id="IPR006311">
    <property type="entry name" value="TAT_signal"/>
</dbReference>
<dbReference type="InterPro" id="IPR019546">
    <property type="entry name" value="TAT_signal_bac_arc"/>
</dbReference>
<dbReference type="InterPro" id="IPR012334">
    <property type="entry name" value="Pectin_lyas_fold"/>
</dbReference>
<dbReference type="InterPro" id="IPR024535">
    <property type="entry name" value="RHGA/B-epi-like_pectate_lyase"/>
</dbReference>
<dbReference type="NCBIfam" id="TIGR01409">
    <property type="entry name" value="TAT_signal_seq"/>
    <property type="match status" value="1"/>
</dbReference>
<dbReference type="RefSeq" id="WP_386752988.1">
    <property type="nucleotide sequence ID" value="NZ_JBHSNM010000001.1"/>
</dbReference>
<evidence type="ECO:0000313" key="7">
    <source>
        <dbReference type="EMBL" id="MFC5569109.1"/>
    </source>
</evidence>
<feature type="domain" description="Right handed beta helix" evidence="6">
    <location>
        <begin position="260"/>
        <end position="352"/>
    </location>
</feature>
<comment type="caution">
    <text evidence="7">The sequence shown here is derived from an EMBL/GenBank/DDBJ whole genome shotgun (WGS) entry which is preliminary data.</text>
</comment>
<dbReference type="SUPFAM" id="SSF51126">
    <property type="entry name" value="Pectin lyase-like"/>
    <property type="match status" value="1"/>
</dbReference>
<comment type="subcellular location">
    <subcellularLocation>
        <location evidence="1">Secreted</location>
    </subcellularLocation>
</comment>